<gene>
    <name evidence="1" type="ORF">DPMN_008957</name>
</gene>
<reference evidence="1" key="1">
    <citation type="journal article" date="2019" name="bioRxiv">
        <title>The Genome of the Zebra Mussel, Dreissena polymorpha: A Resource for Invasive Species Research.</title>
        <authorList>
            <person name="McCartney M.A."/>
            <person name="Auch B."/>
            <person name="Kono T."/>
            <person name="Mallez S."/>
            <person name="Zhang Y."/>
            <person name="Obille A."/>
            <person name="Becker A."/>
            <person name="Abrahante J.E."/>
            <person name="Garbe J."/>
            <person name="Badalamenti J.P."/>
            <person name="Herman A."/>
            <person name="Mangelson H."/>
            <person name="Liachko I."/>
            <person name="Sullivan S."/>
            <person name="Sone E.D."/>
            <person name="Koren S."/>
            <person name="Silverstein K.A.T."/>
            <person name="Beckman K.B."/>
            <person name="Gohl D.M."/>
        </authorList>
    </citation>
    <scope>NUCLEOTIDE SEQUENCE</scope>
    <source>
        <strain evidence="1">Duluth1</strain>
        <tissue evidence="1">Whole animal</tissue>
    </source>
</reference>
<keyword evidence="2" id="KW-1185">Reference proteome</keyword>
<proteinExistence type="predicted"/>
<dbReference type="EMBL" id="JAIWYP010000001">
    <property type="protein sequence ID" value="KAH3884971.1"/>
    <property type="molecule type" value="Genomic_DNA"/>
</dbReference>
<reference evidence="1" key="2">
    <citation type="submission" date="2020-11" db="EMBL/GenBank/DDBJ databases">
        <authorList>
            <person name="McCartney M.A."/>
            <person name="Auch B."/>
            <person name="Kono T."/>
            <person name="Mallez S."/>
            <person name="Becker A."/>
            <person name="Gohl D.M."/>
            <person name="Silverstein K.A.T."/>
            <person name="Koren S."/>
            <person name="Bechman K.B."/>
            <person name="Herman A."/>
            <person name="Abrahante J.E."/>
            <person name="Garbe J."/>
        </authorList>
    </citation>
    <scope>NUCLEOTIDE SEQUENCE</scope>
    <source>
        <strain evidence="1">Duluth1</strain>
        <tissue evidence="1">Whole animal</tissue>
    </source>
</reference>
<dbReference type="Proteomes" id="UP000828390">
    <property type="component" value="Unassembled WGS sequence"/>
</dbReference>
<sequence>MLILHVFTRNVASRVFTRNTAPPTGSHVFQRARTTFELNQHIIKIGHKIFELDRGIIVTNILTKFHEDRTRNVSSRVFTWKTAPPTGSHVFQRTRTTFELNQHIIKTNI</sequence>
<protein>
    <submittedName>
        <fullName evidence="1">Uncharacterized protein</fullName>
    </submittedName>
</protein>
<evidence type="ECO:0000313" key="1">
    <source>
        <dbReference type="EMBL" id="KAH3884971.1"/>
    </source>
</evidence>
<organism evidence="1 2">
    <name type="scientific">Dreissena polymorpha</name>
    <name type="common">Zebra mussel</name>
    <name type="synonym">Mytilus polymorpha</name>
    <dbReference type="NCBI Taxonomy" id="45954"/>
    <lineage>
        <taxon>Eukaryota</taxon>
        <taxon>Metazoa</taxon>
        <taxon>Spiralia</taxon>
        <taxon>Lophotrochozoa</taxon>
        <taxon>Mollusca</taxon>
        <taxon>Bivalvia</taxon>
        <taxon>Autobranchia</taxon>
        <taxon>Heteroconchia</taxon>
        <taxon>Euheterodonta</taxon>
        <taxon>Imparidentia</taxon>
        <taxon>Neoheterodontei</taxon>
        <taxon>Myida</taxon>
        <taxon>Dreissenoidea</taxon>
        <taxon>Dreissenidae</taxon>
        <taxon>Dreissena</taxon>
    </lineage>
</organism>
<accession>A0A9D4RXI9</accession>
<comment type="caution">
    <text evidence="1">The sequence shown here is derived from an EMBL/GenBank/DDBJ whole genome shotgun (WGS) entry which is preliminary data.</text>
</comment>
<dbReference type="AlphaFoldDB" id="A0A9D4RXI9"/>
<evidence type="ECO:0000313" key="2">
    <source>
        <dbReference type="Proteomes" id="UP000828390"/>
    </source>
</evidence>
<name>A0A9D4RXI9_DREPO</name>